<keyword evidence="3" id="KW-1185">Reference proteome</keyword>
<sequence>MGAHPWYPAGIVLFGSRRVNDVVDEEGANPLARKLGDRLLAMGLKVATAESCTGGLLAGALTSVPGSSNWYDQGWVTYTNKAKMLQLGVAAETLREFGAVSEQVARQMATGALAMAPGAQLSLATTGIAGPGGGSDGKPVGLVWFGFARRTDDGVIVTANGQIFPGNRAQVRDASVHHSIEQALLLLQTV</sequence>
<dbReference type="SUPFAM" id="SSF142433">
    <property type="entry name" value="CinA-like"/>
    <property type="match status" value="1"/>
</dbReference>
<gene>
    <name evidence="2" type="ORF">DBV39_12030</name>
</gene>
<dbReference type="InterPro" id="IPR036653">
    <property type="entry name" value="CinA-like_C"/>
</dbReference>
<proteinExistence type="predicted"/>
<evidence type="ECO:0000259" key="1">
    <source>
        <dbReference type="Pfam" id="PF02464"/>
    </source>
</evidence>
<dbReference type="KEGG" id="boz:DBV39_12030"/>
<reference evidence="2 3" key="1">
    <citation type="submission" date="2018-04" db="EMBL/GenBank/DDBJ databases">
        <title>Bordetella sp. HZ20 isolated from seawater.</title>
        <authorList>
            <person name="Sun C."/>
        </authorList>
    </citation>
    <scope>NUCLEOTIDE SEQUENCE [LARGE SCALE GENOMIC DNA]</scope>
    <source>
        <strain evidence="2 3">HZ20</strain>
    </source>
</reference>
<name>A0A2R4XKK1_9BURK</name>
<dbReference type="InterPro" id="IPR008136">
    <property type="entry name" value="CinA_C"/>
</dbReference>
<protein>
    <submittedName>
        <fullName evidence="2">Damage-inducible protein CinA</fullName>
    </submittedName>
</protein>
<accession>A0A2R4XKK1</accession>
<dbReference type="Proteomes" id="UP000244571">
    <property type="component" value="Chromosome"/>
</dbReference>
<evidence type="ECO:0000313" key="2">
    <source>
        <dbReference type="EMBL" id="AWB34313.1"/>
    </source>
</evidence>
<evidence type="ECO:0000313" key="3">
    <source>
        <dbReference type="Proteomes" id="UP000244571"/>
    </source>
</evidence>
<dbReference type="NCBIfam" id="TIGR00199">
    <property type="entry name" value="PncC_domain"/>
    <property type="match status" value="1"/>
</dbReference>
<dbReference type="AlphaFoldDB" id="A0A2R4XKK1"/>
<organism evidence="2 3">
    <name type="scientific">Orrella marina</name>
    <dbReference type="NCBI Taxonomy" id="2163011"/>
    <lineage>
        <taxon>Bacteria</taxon>
        <taxon>Pseudomonadati</taxon>
        <taxon>Pseudomonadota</taxon>
        <taxon>Betaproteobacteria</taxon>
        <taxon>Burkholderiales</taxon>
        <taxon>Alcaligenaceae</taxon>
        <taxon>Orrella</taxon>
    </lineage>
</organism>
<dbReference type="EMBL" id="CP028901">
    <property type="protein sequence ID" value="AWB34313.1"/>
    <property type="molecule type" value="Genomic_DNA"/>
</dbReference>
<dbReference type="Pfam" id="PF02464">
    <property type="entry name" value="CinA"/>
    <property type="match status" value="1"/>
</dbReference>
<dbReference type="Gene3D" id="3.90.950.20">
    <property type="entry name" value="CinA-like"/>
    <property type="match status" value="1"/>
</dbReference>
<feature type="domain" description="CinA C-terminal" evidence="1">
    <location>
        <begin position="30"/>
        <end position="182"/>
    </location>
</feature>
<dbReference type="OrthoDB" id="9801454at2"/>